<keyword evidence="5" id="KW-0333">Golgi apparatus</keyword>
<comment type="similarity">
    <text evidence="8">Belongs to the LU7TM family. TMEM87 subfamily.</text>
</comment>
<dbReference type="PANTHER" id="PTHR21229:SF16">
    <property type="entry name" value="TRANSMEMBRANE PROTEIN 87B"/>
    <property type="match status" value="1"/>
</dbReference>
<dbReference type="GO" id="GO:0042147">
    <property type="term" value="P:retrograde transport, endosome to Golgi"/>
    <property type="evidence" value="ECO:0007669"/>
    <property type="project" value="TreeGrafter"/>
</dbReference>
<keyword evidence="6 9" id="KW-0472">Membrane</keyword>
<feature type="transmembrane region" description="Helical" evidence="9">
    <location>
        <begin position="188"/>
        <end position="209"/>
    </location>
</feature>
<evidence type="ECO:0000256" key="3">
    <source>
        <dbReference type="ARBA" id="ARBA00022729"/>
    </source>
</evidence>
<feature type="domain" description="TMEM87A/B GOLD" evidence="11">
    <location>
        <begin position="103"/>
        <end position="124"/>
    </location>
</feature>
<evidence type="ECO:0000256" key="9">
    <source>
        <dbReference type="SAM" id="Phobius"/>
    </source>
</evidence>
<feature type="transmembrane region" description="Helical" evidence="9">
    <location>
        <begin position="367"/>
        <end position="384"/>
    </location>
</feature>
<evidence type="ECO:0000256" key="4">
    <source>
        <dbReference type="ARBA" id="ARBA00022989"/>
    </source>
</evidence>
<proteinExistence type="inferred from homology"/>
<keyword evidence="2 9" id="KW-0812">Transmembrane</keyword>
<dbReference type="PANTHER" id="PTHR21229">
    <property type="entry name" value="LUNG SEVEN TRANSMEMBRANE RECEPTOR"/>
    <property type="match status" value="1"/>
</dbReference>
<keyword evidence="13" id="KW-1185">Reference proteome</keyword>
<dbReference type="GO" id="GO:0000139">
    <property type="term" value="C:Golgi membrane"/>
    <property type="evidence" value="ECO:0007669"/>
    <property type="project" value="UniProtKB-SubCell"/>
</dbReference>
<feature type="transmembrane region" description="Helical" evidence="9">
    <location>
        <begin position="290"/>
        <end position="307"/>
    </location>
</feature>
<evidence type="ECO:0000313" key="13">
    <source>
        <dbReference type="Proteomes" id="UP000472262"/>
    </source>
</evidence>
<dbReference type="AlphaFoldDB" id="A0A672L175"/>
<evidence type="ECO:0000256" key="1">
    <source>
        <dbReference type="ARBA" id="ARBA00004653"/>
    </source>
</evidence>
<feature type="transmembrane region" description="Helical" evidence="9">
    <location>
        <begin position="328"/>
        <end position="347"/>
    </location>
</feature>
<feature type="transmembrane region" description="Helical" evidence="9">
    <location>
        <begin position="155"/>
        <end position="176"/>
    </location>
</feature>
<reference evidence="12" key="2">
    <citation type="submission" date="2025-09" db="UniProtKB">
        <authorList>
            <consortium name="Ensembl"/>
        </authorList>
    </citation>
    <scope>IDENTIFICATION</scope>
</reference>
<evidence type="ECO:0000259" key="11">
    <source>
        <dbReference type="Pfam" id="PF21901"/>
    </source>
</evidence>
<gene>
    <name evidence="12" type="primary">LOC107597636</name>
</gene>
<dbReference type="InterPro" id="IPR009637">
    <property type="entry name" value="GPR107/GPR108-like"/>
</dbReference>
<evidence type="ECO:0000313" key="12">
    <source>
        <dbReference type="Ensembl" id="ENSSGRP00000015965.1"/>
    </source>
</evidence>
<accession>A0A672L175</accession>
<protein>
    <submittedName>
        <fullName evidence="12">Transmembrane protein 87A-like</fullName>
    </submittedName>
</protein>
<dbReference type="GO" id="GO:0005829">
    <property type="term" value="C:cytosol"/>
    <property type="evidence" value="ECO:0007669"/>
    <property type="project" value="GOC"/>
</dbReference>
<name>A0A672L175_SINGR</name>
<dbReference type="InterPro" id="IPR053937">
    <property type="entry name" value="GOST_TM"/>
</dbReference>
<evidence type="ECO:0000256" key="7">
    <source>
        <dbReference type="ARBA" id="ARBA00023180"/>
    </source>
</evidence>
<dbReference type="InterPro" id="IPR054101">
    <property type="entry name" value="TMEM87A/B_GOLD"/>
</dbReference>
<organism evidence="12 13">
    <name type="scientific">Sinocyclocheilus grahami</name>
    <name type="common">Dianchi golden-line fish</name>
    <name type="synonym">Barbus grahami</name>
    <dbReference type="NCBI Taxonomy" id="75366"/>
    <lineage>
        <taxon>Eukaryota</taxon>
        <taxon>Metazoa</taxon>
        <taxon>Chordata</taxon>
        <taxon>Craniata</taxon>
        <taxon>Vertebrata</taxon>
        <taxon>Euteleostomi</taxon>
        <taxon>Actinopterygii</taxon>
        <taxon>Neopterygii</taxon>
        <taxon>Teleostei</taxon>
        <taxon>Ostariophysi</taxon>
        <taxon>Cypriniformes</taxon>
        <taxon>Cyprinidae</taxon>
        <taxon>Cyprininae</taxon>
        <taxon>Sinocyclocheilus</taxon>
    </lineage>
</organism>
<dbReference type="Ensembl" id="ENSSGRT00000017287.1">
    <property type="protein sequence ID" value="ENSSGRP00000015965.1"/>
    <property type="gene ID" value="ENSSGRG00000009821.1"/>
</dbReference>
<dbReference type="Proteomes" id="UP000472262">
    <property type="component" value="Unassembled WGS sequence"/>
</dbReference>
<comment type="subcellular location">
    <subcellularLocation>
        <location evidence="1">Golgi apparatus membrane</location>
        <topology evidence="1">Multi-pass membrane protein</topology>
    </subcellularLocation>
</comment>
<feature type="domain" description="TMEM87A/B GOLD" evidence="11">
    <location>
        <begin position="4"/>
        <end position="91"/>
    </location>
</feature>
<evidence type="ECO:0000256" key="6">
    <source>
        <dbReference type="ARBA" id="ARBA00023136"/>
    </source>
</evidence>
<keyword evidence="3" id="KW-0732">Signal</keyword>
<evidence type="ECO:0000256" key="2">
    <source>
        <dbReference type="ARBA" id="ARBA00022692"/>
    </source>
</evidence>
<reference evidence="12" key="1">
    <citation type="submission" date="2025-08" db="UniProtKB">
        <authorList>
            <consortium name="Ensembl"/>
        </authorList>
    </citation>
    <scope>IDENTIFICATION</scope>
</reference>
<dbReference type="Pfam" id="PF21901">
    <property type="entry name" value="TMEM87A-B_GOLD"/>
    <property type="match status" value="2"/>
</dbReference>
<dbReference type="GO" id="GO:0032580">
    <property type="term" value="C:Golgi cisterna membrane"/>
    <property type="evidence" value="ECO:0007669"/>
    <property type="project" value="TreeGrafter"/>
</dbReference>
<keyword evidence="7" id="KW-0325">Glycoprotein</keyword>
<evidence type="ECO:0000259" key="10">
    <source>
        <dbReference type="Pfam" id="PF06814"/>
    </source>
</evidence>
<evidence type="ECO:0000256" key="5">
    <source>
        <dbReference type="ARBA" id="ARBA00023034"/>
    </source>
</evidence>
<dbReference type="InParanoid" id="A0A672L175"/>
<feature type="transmembrane region" description="Helical" evidence="9">
    <location>
        <begin position="261"/>
        <end position="278"/>
    </location>
</feature>
<evidence type="ECO:0000256" key="8">
    <source>
        <dbReference type="ARBA" id="ARBA00044946"/>
    </source>
</evidence>
<dbReference type="Pfam" id="PF06814">
    <property type="entry name" value="GOST_TM"/>
    <property type="match status" value="1"/>
</dbReference>
<keyword evidence="4 9" id="KW-1133">Transmembrane helix</keyword>
<sequence length="458" mass="52341">SSLFQTSRPLLLRKAMYEDTDIQLRVASFGCPEEVTFSIQWFLKYYPCHNEYNNIEVSGKSLDPNPLGPGQYIQHKYRELSCRSDMHMFPMLNVLMHIISLLAKEHVIATTWRDGPYLLVVQINSSKQDANWNLTFSVMMKGTHGYLSVTEWPLMIFYMVMCVVYILYALLWFVWASCYWKDLLRIQFWIAGVIFLGMIEKAVFCAEYQNTNNMGSASQGLLIFAELISALKRTLARLLVIIVSLGYGIVKPRLGTVMHRVVGLGVLYFAFAAIEGILRITGGRDNGPALVTYVILAVFDSSAICLAQTIKTLKLRRNPVKLSLYRHFTNTLIFAILGSIIFMVWTTKKFRLADCQADWMELWVDDAFWRFLFSIILLVIMFLWRPSANNQRYAFTPLIDDSDDEEIEEFLVSANIADGIKLRAAKTETNGTVKPAAANPDEDLKWVEENIPTSLSDM</sequence>
<feature type="domain" description="GOST seven transmembrane" evidence="10">
    <location>
        <begin position="153"/>
        <end position="391"/>
    </location>
</feature>